<feature type="signal peptide" evidence="1">
    <location>
        <begin position="1"/>
        <end position="19"/>
    </location>
</feature>
<proteinExistence type="predicted"/>
<evidence type="ECO:0000256" key="1">
    <source>
        <dbReference type="SAM" id="SignalP"/>
    </source>
</evidence>
<dbReference type="KEGG" id="lacs:H4075_03400"/>
<accession>A0A7G5XIF8</accession>
<feature type="chain" id="PRO_5028889615" description="DUF4402 domain-containing protein" evidence="1">
    <location>
        <begin position="20"/>
        <end position="313"/>
    </location>
</feature>
<sequence length="313" mass="32631">MKQFFSFLICTLIVGAAVAQMPQAINYQAVARNNSGQPLANKAIKVRLSIVNTAAGNTALYSETRNVTTNTLGLFNVQIGGPGAISTTGNFASVNWLNNTSTSKALKVELDVDNSGLFIDMGIQGLTTVPYAFAADQSVNAINIGGHYVDTNTPTLGDVLKWDGSAWVAQRPAKTYNAQTPVNVVSGGNLQFQWAAEPNEITVYEGQTITAAISAILGTSSGTATQVGLAIIYQNSAGGPLVSFSGSGYLIVSAISTRNLYTVCGTVKVVSANATPNTGEIKAGTYKIGMGIRNTSSTAINNSDTINGFILVQ</sequence>
<evidence type="ECO:0000313" key="2">
    <source>
        <dbReference type="EMBL" id="QNA45261.1"/>
    </source>
</evidence>
<gene>
    <name evidence="2" type="ORF">H4075_03400</name>
</gene>
<evidence type="ECO:0000313" key="3">
    <source>
        <dbReference type="Proteomes" id="UP000515344"/>
    </source>
</evidence>
<dbReference type="EMBL" id="CP060007">
    <property type="protein sequence ID" value="QNA45261.1"/>
    <property type="molecule type" value="Genomic_DNA"/>
</dbReference>
<reference evidence="3" key="1">
    <citation type="submission" date="2020-08" db="EMBL/GenBank/DDBJ databases">
        <title>Lacibacter sp. S13-6-6 genome sequencing.</title>
        <authorList>
            <person name="Jin L."/>
        </authorList>
    </citation>
    <scope>NUCLEOTIDE SEQUENCE [LARGE SCALE GENOMIC DNA]</scope>
    <source>
        <strain evidence="3">S13-6-6</strain>
    </source>
</reference>
<keyword evidence="1" id="KW-0732">Signal</keyword>
<dbReference type="Proteomes" id="UP000515344">
    <property type="component" value="Chromosome"/>
</dbReference>
<keyword evidence="3" id="KW-1185">Reference proteome</keyword>
<dbReference type="AlphaFoldDB" id="A0A7G5XIF8"/>
<name>A0A7G5XIF8_9BACT</name>
<evidence type="ECO:0008006" key="4">
    <source>
        <dbReference type="Google" id="ProtNLM"/>
    </source>
</evidence>
<dbReference type="RefSeq" id="WP_182804157.1">
    <property type="nucleotide sequence ID" value="NZ_CP060007.1"/>
</dbReference>
<protein>
    <recommendedName>
        <fullName evidence="4">DUF4402 domain-containing protein</fullName>
    </recommendedName>
</protein>
<organism evidence="2 3">
    <name type="scientific">Lacibacter sediminis</name>
    <dbReference type="NCBI Taxonomy" id="2760713"/>
    <lineage>
        <taxon>Bacteria</taxon>
        <taxon>Pseudomonadati</taxon>
        <taxon>Bacteroidota</taxon>
        <taxon>Chitinophagia</taxon>
        <taxon>Chitinophagales</taxon>
        <taxon>Chitinophagaceae</taxon>
        <taxon>Lacibacter</taxon>
    </lineage>
</organism>